<dbReference type="InterPro" id="IPR037284">
    <property type="entry name" value="SUF_FeS_clus_asmbl_SufBD_sf"/>
</dbReference>
<comment type="similarity">
    <text evidence="1">Belongs to the iron-sulfur cluster assembly SufBD family.</text>
</comment>
<dbReference type="InterPro" id="IPR011542">
    <property type="entry name" value="SUF_FeS_clus_asmbl_SufD"/>
</dbReference>
<comment type="caution">
    <text evidence="5">The sequence shown here is derived from an EMBL/GenBank/DDBJ whole genome shotgun (WGS) entry which is preliminary data.</text>
</comment>
<evidence type="ECO:0000259" key="4">
    <source>
        <dbReference type="Pfam" id="PF19295"/>
    </source>
</evidence>
<dbReference type="InterPro" id="IPR055346">
    <property type="entry name" value="Fe-S_cluster_assembly_SufBD"/>
</dbReference>
<proteinExistence type="inferred from homology"/>
<dbReference type="InterPro" id="IPR000825">
    <property type="entry name" value="SUF_FeS_clus_asmbl_SufBD_core"/>
</dbReference>
<dbReference type="Proteomes" id="UP000748752">
    <property type="component" value="Unassembled WGS sequence"/>
</dbReference>
<organism evidence="5 6">
    <name type="scientific">Thiohalocapsa halophila</name>
    <dbReference type="NCBI Taxonomy" id="69359"/>
    <lineage>
        <taxon>Bacteria</taxon>
        <taxon>Pseudomonadati</taxon>
        <taxon>Pseudomonadota</taxon>
        <taxon>Gammaproteobacteria</taxon>
        <taxon>Chromatiales</taxon>
        <taxon>Chromatiaceae</taxon>
        <taxon>Thiohalocapsa</taxon>
    </lineage>
</organism>
<dbReference type="Pfam" id="PF19295">
    <property type="entry name" value="SufBD_N"/>
    <property type="match status" value="1"/>
</dbReference>
<evidence type="ECO:0000256" key="1">
    <source>
        <dbReference type="ARBA" id="ARBA00043967"/>
    </source>
</evidence>
<name>A0ABS1CF09_9GAMM</name>
<dbReference type="EMBL" id="NRRV01000012">
    <property type="protein sequence ID" value="MBK1630483.1"/>
    <property type="molecule type" value="Genomic_DNA"/>
</dbReference>
<dbReference type="Pfam" id="PF01458">
    <property type="entry name" value="SUFBD_core"/>
    <property type="match status" value="1"/>
</dbReference>
<dbReference type="RefSeq" id="WP_200235377.1">
    <property type="nucleotide sequence ID" value="NZ_NRRV01000012.1"/>
</dbReference>
<evidence type="ECO:0000313" key="6">
    <source>
        <dbReference type="Proteomes" id="UP000748752"/>
    </source>
</evidence>
<protein>
    <submittedName>
        <fullName evidence="5">Fe-S cluster assembly protein SufD</fullName>
    </submittedName>
</protein>
<evidence type="ECO:0000259" key="3">
    <source>
        <dbReference type="Pfam" id="PF01458"/>
    </source>
</evidence>
<dbReference type="InterPro" id="IPR045595">
    <property type="entry name" value="SufBD_N"/>
</dbReference>
<evidence type="ECO:0000256" key="2">
    <source>
        <dbReference type="SAM" id="MobiDB-lite"/>
    </source>
</evidence>
<feature type="domain" description="SUF system FeS cluster assembly SufBD core" evidence="3">
    <location>
        <begin position="194"/>
        <end position="420"/>
    </location>
</feature>
<sequence>MSAQALKSDTPAAPQTPEPGPFDSWLPSVARADEPQWLALARADATERVHTQGAPTSKSEGWRYTGLRALLEQGFTPVDEPLSALLPEDIDDLLVRGLDSHRVVMVNGRFAPQLSDLADLPSGLTINGLRASLAEAPTALADSINAVAGEGAHVFASLNTAGLDDGMVLHAKRGTLAEKPVELLHLSVGMDEPRVAQPRHLISLDDGAQVTLIERFASLGDALYCNNALLEIRLGRDAALKHRRVQLESPSAFHVSGVYLSQAANSRYDGVNVGIGARWARTDVVTRFSGEYADCNLQGLYLAGDQQLLDYHLDVHHGLPHCASRENFKGVVHGKGKAVFDGLVYVAKDAQHTDAEMSNRNLLLSQSAEVDTKPQLEIYADDVKCSHGTTVGQIEPEKLFYLRSRGIPQALARRMLCIGFAGEIIDALGNDALAEYVADAVGNRLEAAPL</sequence>
<keyword evidence="6" id="KW-1185">Reference proteome</keyword>
<dbReference type="SUPFAM" id="SSF101960">
    <property type="entry name" value="Stabilizer of iron transporter SufD"/>
    <property type="match status" value="1"/>
</dbReference>
<reference evidence="5 6" key="1">
    <citation type="journal article" date="2020" name="Microorganisms">
        <title>Osmotic Adaptation and Compatible Solute Biosynthesis of Phototrophic Bacteria as Revealed from Genome Analyses.</title>
        <authorList>
            <person name="Imhoff J.F."/>
            <person name="Rahn T."/>
            <person name="Kunzel S."/>
            <person name="Keller A."/>
            <person name="Neulinger S.C."/>
        </authorList>
    </citation>
    <scope>NUCLEOTIDE SEQUENCE [LARGE SCALE GENOMIC DNA]</scope>
    <source>
        <strain evidence="5 6">DSM 6210</strain>
    </source>
</reference>
<dbReference type="PANTHER" id="PTHR43575:SF1">
    <property type="entry name" value="PROTEIN ABCI7, CHLOROPLASTIC"/>
    <property type="match status" value="1"/>
</dbReference>
<feature type="domain" description="SUF system FeS cluster assembly SufBD N-terminal" evidence="4">
    <location>
        <begin position="34"/>
        <end position="182"/>
    </location>
</feature>
<dbReference type="PANTHER" id="PTHR43575">
    <property type="entry name" value="PROTEIN ABCI7, CHLOROPLASTIC"/>
    <property type="match status" value="1"/>
</dbReference>
<evidence type="ECO:0000313" key="5">
    <source>
        <dbReference type="EMBL" id="MBK1630483.1"/>
    </source>
</evidence>
<feature type="region of interest" description="Disordered" evidence="2">
    <location>
        <begin position="1"/>
        <end position="27"/>
    </location>
</feature>
<dbReference type="NCBIfam" id="TIGR01981">
    <property type="entry name" value="sufD"/>
    <property type="match status" value="1"/>
</dbReference>
<gene>
    <name evidence="5" type="primary">sufD</name>
    <name evidence="5" type="ORF">CKO31_06930</name>
</gene>
<accession>A0ABS1CF09</accession>